<feature type="domain" description="CwlT-like lysozyme" evidence="3">
    <location>
        <begin position="60"/>
        <end position="198"/>
    </location>
</feature>
<evidence type="ECO:0000259" key="3">
    <source>
        <dbReference type="Pfam" id="PF13702"/>
    </source>
</evidence>
<dbReference type="RefSeq" id="WP_286191368.1">
    <property type="nucleotide sequence ID" value="NZ_BMPN01000018.1"/>
</dbReference>
<evidence type="ECO:0000259" key="2">
    <source>
        <dbReference type="Pfam" id="PF01551"/>
    </source>
</evidence>
<keyword evidence="1" id="KW-0472">Membrane</keyword>
<dbReference type="SUPFAM" id="SSF53955">
    <property type="entry name" value="Lysozyme-like"/>
    <property type="match status" value="1"/>
</dbReference>
<dbReference type="InterPro" id="IPR050570">
    <property type="entry name" value="Cell_wall_metabolism_enzyme"/>
</dbReference>
<protein>
    <recommendedName>
        <fullName evidence="6">Peptidase M23 domain-containing protein</fullName>
    </recommendedName>
</protein>
<dbReference type="Proteomes" id="UP000634435">
    <property type="component" value="Unassembled WGS sequence"/>
</dbReference>
<dbReference type="SUPFAM" id="SSF51261">
    <property type="entry name" value="Duplicated hybrid motif"/>
    <property type="match status" value="1"/>
</dbReference>
<evidence type="ECO:0008006" key="6">
    <source>
        <dbReference type="Google" id="ProtNLM"/>
    </source>
</evidence>
<dbReference type="InterPro" id="IPR047194">
    <property type="entry name" value="CwlT-like_lysozyme"/>
</dbReference>
<dbReference type="Pfam" id="PF13702">
    <property type="entry name" value="Lysozyme_like"/>
    <property type="match status" value="1"/>
</dbReference>
<evidence type="ECO:0000313" key="5">
    <source>
        <dbReference type="Proteomes" id="UP000634435"/>
    </source>
</evidence>
<comment type="caution">
    <text evidence="4">The sequence shown here is derived from an EMBL/GenBank/DDBJ whole genome shotgun (WGS) entry which is preliminary data.</text>
</comment>
<proteinExistence type="predicted"/>
<dbReference type="CDD" id="cd12797">
    <property type="entry name" value="M23_peptidase"/>
    <property type="match status" value="1"/>
</dbReference>
<sequence>MKKQAKSLMKIKFLLPIGFLVLFFLLIFGVIFSLLFLFSSDKESGEGMGGIDGNALVNENIERMRPLFEKYAKLHGIPDQVELLMAIAMQESGGRHLDVMQSSESIGLPPNGIIRPERSIDVGVKYFSQMLQQANGDTKLALQAYNFGGGFIDYAMNNGGKYTLEVAEAFSSMQADKLGWESYGDTSYVSNVMRYMSGINTNPEFDGEWAYPVKNPVITSEYGMRSDPFTGEQTMHSGLDFDCDISDSIYSVGDGTVEQAVNFHVSYGNYVMVKHNDNDYSLYAHMSSLNVNEGDEVKVGQQLGVCGTTGNSTGTHLHLEYLVDGQKKDPALKLNSEDD</sequence>
<keyword evidence="1" id="KW-1133">Transmembrane helix</keyword>
<dbReference type="CDD" id="cd16891">
    <property type="entry name" value="CwlT-like"/>
    <property type="match status" value="1"/>
</dbReference>
<name>A0ABQ2DYQ8_9BACI</name>
<dbReference type="InterPro" id="IPR023346">
    <property type="entry name" value="Lysozyme-like_dom_sf"/>
</dbReference>
<dbReference type="EMBL" id="BMPN01000018">
    <property type="protein sequence ID" value="GGJ77660.1"/>
    <property type="molecule type" value="Genomic_DNA"/>
</dbReference>
<evidence type="ECO:0000313" key="4">
    <source>
        <dbReference type="EMBL" id="GGJ77660.1"/>
    </source>
</evidence>
<dbReference type="InterPro" id="IPR011055">
    <property type="entry name" value="Dup_hybrid_motif"/>
</dbReference>
<evidence type="ECO:0000256" key="1">
    <source>
        <dbReference type="SAM" id="Phobius"/>
    </source>
</evidence>
<keyword evidence="5" id="KW-1185">Reference proteome</keyword>
<accession>A0ABQ2DYQ8</accession>
<dbReference type="PANTHER" id="PTHR21666">
    <property type="entry name" value="PEPTIDASE-RELATED"/>
    <property type="match status" value="1"/>
</dbReference>
<dbReference type="Gene3D" id="2.70.70.10">
    <property type="entry name" value="Glucose Permease (Domain IIA)"/>
    <property type="match status" value="1"/>
</dbReference>
<reference evidence="5" key="1">
    <citation type="journal article" date="2019" name="Int. J. Syst. Evol. Microbiol.">
        <title>The Global Catalogue of Microorganisms (GCM) 10K type strain sequencing project: providing services to taxonomists for standard genome sequencing and annotation.</title>
        <authorList>
            <consortium name="The Broad Institute Genomics Platform"/>
            <consortium name="The Broad Institute Genome Sequencing Center for Infectious Disease"/>
            <person name="Wu L."/>
            <person name="Ma J."/>
        </authorList>
    </citation>
    <scope>NUCLEOTIDE SEQUENCE [LARGE SCALE GENOMIC DNA]</scope>
    <source>
        <strain evidence="5">JCM 30071</strain>
    </source>
</reference>
<dbReference type="Gene3D" id="1.10.530.10">
    <property type="match status" value="1"/>
</dbReference>
<feature type="transmembrane region" description="Helical" evidence="1">
    <location>
        <begin position="12"/>
        <end position="38"/>
    </location>
</feature>
<organism evidence="4 5">
    <name type="scientific">Virgibacillus kapii</name>
    <dbReference type="NCBI Taxonomy" id="1638645"/>
    <lineage>
        <taxon>Bacteria</taxon>
        <taxon>Bacillati</taxon>
        <taxon>Bacillota</taxon>
        <taxon>Bacilli</taxon>
        <taxon>Bacillales</taxon>
        <taxon>Bacillaceae</taxon>
        <taxon>Virgibacillus</taxon>
    </lineage>
</organism>
<keyword evidence="1" id="KW-0812">Transmembrane</keyword>
<gene>
    <name evidence="4" type="ORF">GCM10007111_44060</name>
</gene>
<dbReference type="InterPro" id="IPR016047">
    <property type="entry name" value="M23ase_b-sheet_dom"/>
</dbReference>
<dbReference type="Pfam" id="PF01551">
    <property type="entry name" value="Peptidase_M23"/>
    <property type="match status" value="1"/>
</dbReference>
<dbReference type="PANTHER" id="PTHR21666:SF270">
    <property type="entry name" value="MUREIN HYDROLASE ACTIVATOR ENVC"/>
    <property type="match status" value="1"/>
</dbReference>
<feature type="domain" description="M23ase beta-sheet core" evidence="2">
    <location>
        <begin position="235"/>
        <end position="330"/>
    </location>
</feature>